<dbReference type="GO" id="GO:0006355">
    <property type="term" value="P:regulation of DNA-templated transcription"/>
    <property type="evidence" value="ECO:0007669"/>
    <property type="project" value="InterPro"/>
</dbReference>
<comment type="caution">
    <text evidence="7">The sequence shown here is derived from an EMBL/GenBank/DDBJ whole genome shotgun (WGS) entry which is preliminary data.</text>
</comment>
<sequence length="481" mass="53944">MERDFVKSLPPGYKFKPTDEQLVDFYLKRKAYNIPLPPVNLFREVDLYKYDPYTLTEMSDNASSWNGITTEWYFFSPRDRKYPKGSRPRRRAGDGYWKATGKPTPVISSDVEVGSKRSLVYCRGKSPNGEKTDWIMHEYVLAQAPPRQRLNDQDMQLDWVLCRVYKRREPRSKSGTPVEGCNNKEQEENGISSDALNTVMPRQTISVPFSNQYNDYVFPRYTESFGAGTMPAPLASMPPYHQFQPKVLPSHQFSGAGPINLNFTTPYEFIVDVQQEDVDNGAVNVAQNKGQVLKNGSFVLQQNSESFGVGTMPAPLVSMPLYHHFQPEVPPLQHFSRVGPSNLNFTVSDGPILDVQQEDFDNGAVNVSQNEGQVLENGSVVLPQYSESLGVGTMPLYHQFQQQVPPSQHFSGAGPINLNFTASDGFILDVQQEEVDNGAIVAKSEAGVMENGPDALNTLISFPGQFDDYLLPGYPEYFDSI</sequence>
<dbReference type="PANTHER" id="PTHR31719:SF209">
    <property type="entry name" value="NAC DOMAIN-CONTAINING PROTEIN 68-LIKE"/>
    <property type="match status" value="1"/>
</dbReference>
<dbReference type="PROSITE" id="PS51005">
    <property type="entry name" value="NAC"/>
    <property type="match status" value="1"/>
</dbReference>
<feature type="region of interest" description="Disordered" evidence="5">
    <location>
        <begin position="171"/>
        <end position="197"/>
    </location>
</feature>
<gene>
    <name evidence="7" type="ORF">F3Y22_tig00111877pilonHSYRG00115</name>
</gene>
<dbReference type="Pfam" id="PF02365">
    <property type="entry name" value="NAM"/>
    <property type="match status" value="1"/>
</dbReference>
<evidence type="ECO:0000256" key="1">
    <source>
        <dbReference type="ARBA" id="ARBA00023015"/>
    </source>
</evidence>
<keyword evidence="1" id="KW-0805">Transcription regulation</keyword>
<feature type="domain" description="NAC" evidence="6">
    <location>
        <begin position="9"/>
        <end position="167"/>
    </location>
</feature>
<proteinExistence type="predicted"/>
<accession>A0A6A2XA16</accession>
<evidence type="ECO:0000256" key="4">
    <source>
        <dbReference type="ARBA" id="ARBA00023242"/>
    </source>
</evidence>
<dbReference type="SUPFAM" id="SSF101941">
    <property type="entry name" value="NAC domain"/>
    <property type="match status" value="1"/>
</dbReference>
<evidence type="ECO:0000256" key="2">
    <source>
        <dbReference type="ARBA" id="ARBA00023125"/>
    </source>
</evidence>
<dbReference type="Gene3D" id="2.170.150.80">
    <property type="entry name" value="NAC domain"/>
    <property type="match status" value="1"/>
</dbReference>
<evidence type="ECO:0000313" key="8">
    <source>
        <dbReference type="Proteomes" id="UP000436088"/>
    </source>
</evidence>
<evidence type="ECO:0000313" key="7">
    <source>
        <dbReference type="EMBL" id="KAE8671938.1"/>
    </source>
</evidence>
<dbReference type="InterPro" id="IPR003441">
    <property type="entry name" value="NAC-dom"/>
</dbReference>
<reference evidence="7" key="1">
    <citation type="submission" date="2019-09" db="EMBL/GenBank/DDBJ databases">
        <title>Draft genome information of white flower Hibiscus syriacus.</title>
        <authorList>
            <person name="Kim Y.-M."/>
        </authorList>
    </citation>
    <scope>NUCLEOTIDE SEQUENCE [LARGE SCALE GENOMIC DNA]</scope>
    <source>
        <strain evidence="7">YM2019G1</strain>
    </source>
</reference>
<dbReference type="GO" id="GO:0048731">
    <property type="term" value="P:system development"/>
    <property type="evidence" value="ECO:0007669"/>
    <property type="project" value="TreeGrafter"/>
</dbReference>
<dbReference type="InterPro" id="IPR036093">
    <property type="entry name" value="NAC_dom_sf"/>
</dbReference>
<name>A0A6A2XA16_HIBSY</name>
<evidence type="ECO:0000256" key="3">
    <source>
        <dbReference type="ARBA" id="ARBA00023163"/>
    </source>
</evidence>
<dbReference type="Proteomes" id="UP000436088">
    <property type="component" value="Unassembled WGS sequence"/>
</dbReference>
<keyword evidence="4" id="KW-0539">Nucleus</keyword>
<protein>
    <submittedName>
        <fullName evidence="7">NAC transcription factor NAM-B2</fullName>
    </submittedName>
</protein>
<keyword evidence="2" id="KW-0238">DNA-binding</keyword>
<dbReference type="AlphaFoldDB" id="A0A6A2XA16"/>
<evidence type="ECO:0000256" key="5">
    <source>
        <dbReference type="SAM" id="MobiDB-lite"/>
    </source>
</evidence>
<dbReference type="GO" id="GO:0003677">
    <property type="term" value="F:DNA binding"/>
    <property type="evidence" value="ECO:0007669"/>
    <property type="project" value="UniProtKB-KW"/>
</dbReference>
<dbReference type="PANTHER" id="PTHR31719">
    <property type="entry name" value="NAC TRANSCRIPTION FACTOR 56"/>
    <property type="match status" value="1"/>
</dbReference>
<keyword evidence="8" id="KW-1185">Reference proteome</keyword>
<dbReference type="EMBL" id="VEPZ02001457">
    <property type="protein sequence ID" value="KAE8671938.1"/>
    <property type="molecule type" value="Genomic_DNA"/>
</dbReference>
<evidence type="ECO:0000259" key="6">
    <source>
        <dbReference type="PROSITE" id="PS51005"/>
    </source>
</evidence>
<keyword evidence="3" id="KW-0804">Transcription</keyword>
<organism evidence="7 8">
    <name type="scientific">Hibiscus syriacus</name>
    <name type="common">Rose of Sharon</name>
    <dbReference type="NCBI Taxonomy" id="106335"/>
    <lineage>
        <taxon>Eukaryota</taxon>
        <taxon>Viridiplantae</taxon>
        <taxon>Streptophyta</taxon>
        <taxon>Embryophyta</taxon>
        <taxon>Tracheophyta</taxon>
        <taxon>Spermatophyta</taxon>
        <taxon>Magnoliopsida</taxon>
        <taxon>eudicotyledons</taxon>
        <taxon>Gunneridae</taxon>
        <taxon>Pentapetalae</taxon>
        <taxon>rosids</taxon>
        <taxon>malvids</taxon>
        <taxon>Malvales</taxon>
        <taxon>Malvaceae</taxon>
        <taxon>Malvoideae</taxon>
        <taxon>Hibiscus</taxon>
    </lineage>
</organism>